<dbReference type="PANTHER" id="PTHR33790:SF10">
    <property type="entry name" value="PROTEIN EARLY RESPONSIVE TO DEHYDRATION 15"/>
    <property type="match status" value="1"/>
</dbReference>
<keyword evidence="3" id="KW-1185">Reference proteome</keyword>
<organism evidence="2 3">
    <name type="scientific">Protea cynaroides</name>
    <dbReference type="NCBI Taxonomy" id="273540"/>
    <lineage>
        <taxon>Eukaryota</taxon>
        <taxon>Viridiplantae</taxon>
        <taxon>Streptophyta</taxon>
        <taxon>Embryophyta</taxon>
        <taxon>Tracheophyta</taxon>
        <taxon>Spermatophyta</taxon>
        <taxon>Magnoliopsida</taxon>
        <taxon>Proteales</taxon>
        <taxon>Proteaceae</taxon>
        <taxon>Protea</taxon>
    </lineage>
</organism>
<evidence type="ECO:0000313" key="2">
    <source>
        <dbReference type="EMBL" id="KAJ4978215.1"/>
    </source>
</evidence>
<accession>A0A9Q0KWW1</accession>
<gene>
    <name evidence="2" type="ORF">NE237_008995</name>
</gene>
<dbReference type="PANTHER" id="PTHR33790">
    <property type="entry name" value="OS05G0344200 PROTEIN"/>
    <property type="match status" value="1"/>
</dbReference>
<proteinExistence type="predicted"/>
<dbReference type="OrthoDB" id="628205at2759"/>
<protein>
    <submittedName>
        <fullName evidence="2">Uncharacterized protein</fullName>
    </submittedName>
</protein>
<sequence length="213" mass="24449">MPSSAYISWLNSDRKYWGFLFVFGDKLQRYFEKGHLGSQEVAMAVVSGRTSTLNPNAPIFIPAAFRQVDDFSAEWWELVKTSTWFRDYWLSQHQEEPSFISSSVDDDDDIANLLPDSFDLGVDEESSMETQMQEWMGFMEDQNESRVSATSFAKVSPRNGPGTDAEALMMNLNFLKSSNERVPDYVLDPAKYRQKPPQYPSPNSSSRRIQQPR</sequence>
<comment type="caution">
    <text evidence="2">The sequence shown here is derived from an EMBL/GenBank/DDBJ whole genome shotgun (WGS) entry which is preliminary data.</text>
</comment>
<dbReference type="Proteomes" id="UP001141806">
    <property type="component" value="Unassembled WGS sequence"/>
</dbReference>
<name>A0A9Q0KWW1_9MAGN</name>
<dbReference type="EMBL" id="JAMYWD010000002">
    <property type="protein sequence ID" value="KAJ4978215.1"/>
    <property type="molecule type" value="Genomic_DNA"/>
</dbReference>
<dbReference type="InterPro" id="IPR040414">
    <property type="entry name" value="CID1/CID2"/>
</dbReference>
<feature type="compositionally biased region" description="Polar residues" evidence="1">
    <location>
        <begin position="201"/>
        <end position="213"/>
    </location>
</feature>
<evidence type="ECO:0000256" key="1">
    <source>
        <dbReference type="SAM" id="MobiDB-lite"/>
    </source>
</evidence>
<feature type="region of interest" description="Disordered" evidence="1">
    <location>
        <begin position="185"/>
        <end position="213"/>
    </location>
</feature>
<dbReference type="AlphaFoldDB" id="A0A9Q0KWW1"/>
<evidence type="ECO:0000313" key="3">
    <source>
        <dbReference type="Proteomes" id="UP001141806"/>
    </source>
</evidence>
<reference evidence="2" key="1">
    <citation type="journal article" date="2023" name="Plant J.">
        <title>The genome of the king protea, Protea cynaroides.</title>
        <authorList>
            <person name="Chang J."/>
            <person name="Duong T.A."/>
            <person name="Schoeman C."/>
            <person name="Ma X."/>
            <person name="Roodt D."/>
            <person name="Barker N."/>
            <person name="Li Z."/>
            <person name="Van de Peer Y."/>
            <person name="Mizrachi E."/>
        </authorList>
    </citation>
    <scope>NUCLEOTIDE SEQUENCE</scope>
    <source>
        <tissue evidence="2">Young leaves</tissue>
    </source>
</reference>